<dbReference type="Pfam" id="PF01547">
    <property type="entry name" value="SBP_bac_1"/>
    <property type="match status" value="1"/>
</dbReference>
<comment type="caution">
    <text evidence="7">The sequence shown here is derived from an EMBL/GenBank/DDBJ whole genome shotgun (WGS) entry which is preliminary data.</text>
</comment>
<feature type="chain" id="PRO_5047226145" evidence="6">
    <location>
        <begin position="28"/>
        <end position="451"/>
    </location>
</feature>
<dbReference type="PANTHER" id="PTHR43649:SF33">
    <property type="entry name" value="POLYGALACTURONAN_RHAMNOGALACTURONAN-BINDING PROTEIN YTCQ"/>
    <property type="match status" value="1"/>
</dbReference>
<protein>
    <submittedName>
        <fullName evidence="7">ABC transporter substrate-binding protein</fullName>
    </submittedName>
</protein>
<feature type="signal peptide" evidence="6">
    <location>
        <begin position="1"/>
        <end position="27"/>
    </location>
</feature>
<keyword evidence="5" id="KW-0449">Lipoprotein</keyword>
<dbReference type="RefSeq" id="WP_378047519.1">
    <property type="nucleotide sequence ID" value="NZ_JBHMDN010000013.1"/>
</dbReference>
<name>A0ABW2F8A1_9BACL</name>
<accession>A0ABW2F8A1</accession>
<evidence type="ECO:0000313" key="7">
    <source>
        <dbReference type="EMBL" id="MFC7148140.1"/>
    </source>
</evidence>
<evidence type="ECO:0000256" key="5">
    <source>
        <dbReference type="ARBA" id="ARBA00023288"/>
    </source>
</evidence>
<evidence type="ECO:0000313" key="8">
    <source>
        <dbReference type="Proteomes" id="UP001596378"/>
    </source>
</evidence>
<evidence type="ECO:0000256" key="6">
    <source>
        <dbReference type="SAM" id="SignalP"/>
    </source>
</evidence>
<dbReference type="PROSITE" id="PS51257">
    <property type="entry name" value="PROKAR_LIPOPROTEIN"/>
    <property type="match status" value="1"/>
</dbReference>
<dbReference type="EMBL" id="JBHTAI010000003">
    <property type="protein sequence ID" value="MFC7148140.1"/>
    <property type="molecule type" value="Genomic_DNA"/>
</dbReference>
<keyword evidence="8" id="KW-1185">Reference proteome</keyword>
<evidence type="ECO:0000256" key="2">
    <source>
        <dbReference type="ARBA" id="ARBA00022729"/>
    </source>
</evidence>
<keyword evidence="3" id="KW-0472">Membrane</keyword>
<organism evidence="7 8">
    <name type="scientific">Cohnella cellulosilytica</name>
    <dbReference type="NCBI Taxonomy" id="986710"/>
    <lineage>
        <taxon>Bacteria</taxon>
        <taxon>Bacillati</taxon>
        <taxon>Bacillota</taxon>
        <taxon>Bacilli</taxon>
        <taxon>Bacillales</taxon>
        <taxon>Paenibacillaceae</taxon>
        <taxon>Cohnella</taxon>
    </lineage>
</organism>
<dbReference type="Proteomes" id="UP001596378">
    <property type="component" value="Unassembled WGS sequence"/>
</dbReference>
<dbReference type="Gene3D" id="3.40.190.10">
    <property type="entry name" value="Periplasmic binding protein-like II"/>
    <property type="match status" value="2"/>
</dbReference>
<keyword evidence="4" id="KW-0564">Palmitate</keyword>
<evidence type="ECO:0000256" key="1">
    <source>
        <dbReference type="ARBA" id="ARBA00022475"/>
    </source>
</evidence>
<sequence>MASRKKGFRWMISVAAVSALLVVSACGSGGGNNAASGSGGGAQPGETAAAADKKPFTITYLTTQSRMKTGMKDLADAIKKDENITVNFEVVPDNQFQTLLLTKIASGEVPDVIDINAPESYPVYNAAENFEDLSGEPWVARLNNADMYKYTDGKYYAFPTSAPGLVAGAYYNKQVFESLGVSLPSTYEEFLALLDTIKEAGITPIYMSNKDTWTTQIPMLILFGAALGDKANQTYQDLIENKTKFADIPEFKQALGDFQNYVNSGYVNKDHVTATYDMSQQALVEGKAGMVISGNFLITDINNKWPEAEIGFFPVPYNDTDKVISASIFTGIAVMKNGSQVENTKKWLDLWTQPKYQDMFFKLYPGLPAASDIDGGQLIPAVQEAYDQYLKTGKVIYQLNDSFASAGGFLDSKLWPIYVEVAMGKSVDTAIQDIDKEFQQFGKLKKLPGFE</sequence>
<dbReference type="InterPro" id="IPR006059">
    <property type="entry name" value="SBP"/>
</dbReference>
<dbReference type="InterPro" id="IPR050490">
    <property type="entry name" value="Bact_solute-bd_prot1"/>
</dbReference>
<reference evidence="8" key="1">
    <citation type="journal article" date="2019" name="Int. J. Syst. Evol. Microbiol.">
        <title>The Global Catalogue of Microorganisms (GCM) 10K type strain sequencing project: providing services to taxonomists for standard genome sequencing and annotation.</title>
        <authorList>
            <consortium name="The Broad Institute Genomics Platform"/>
            <consortium name="The Broad Institute Genome Sequencing Center for Infectious Disease"/>
            <person name="Wu L."/>
            <person name="Ma J."/>
        </authorList>
    </citation>
    <scope>NUCLEOTIDE SEQUENCE [LARGE SCALE GENOMIC DNA]</scope>
    <source>
        <strain evidence="8">KCTC 12907</strain>
    </source>
</reference>
<gene>
    <name evidence="7" type="ORF">ACFQMJ_06275</name>
</gene>
<keyword evidence="1" id="KW-1003">Cell membrane</keyword>
<proteinExistence type="predicted"/>
<evidence type="ECO:0000256" key="4">
    <source>
        <dbReference type="ARBA" id="ARBA00023139"/>
    </source>
</evidence>
<evidence type="ECO:0000256" key="3">
    <source>
        <dbReference type="ARBA" id="ARBA00023136"/>
    </source>
</evidence>
<dbReference type="SUPFAM" id="SSF53850">
    <property type="entry name" value="Periplasmic binding protein-like II"/>
    <property type="match status" value="1"/>
</dbReference>
<dbReference type="PANTHER" id="PTHR43649">
    <property type="entry name" value="ARABINOSE-BINDING PROTEIN-RELATED"/>
    <property type="match status" value="1"/>
</dbReference>
<keyword evidence="2 6" id="KW-0732">Signal</keyword>